<evidence type="ECO:0000256" key="3">
    <source>
        <dbReference type="ARBA" id="ARBA00022692"/>
    </source>
</evidence>
<dbReference type="Pfam" id="PF02687">
    <property type="entry name" value="FtsX"/>
    <property type="match status" value="1"/>
</dbReference>
<dbReference type="GO" id="GO:0022857">
    <property type="term" value="F:transmembrane transporter activity"/>
    <property type="evidence" value="ECO:0007669"/>
    <property type="project" value="TreeGrafter"/>
</dbReference>
<evidence type="ECO:0000259" key="8">
    <source>
        <dbReference type="Pfam" id="PF02687"/>
    </source>
</evidence>
<dbReference type="OrthoDB" id="9770036at2"/>
<evidence type="ECO:0000256" key="7">
    <source>
        <dbReference type="SAM" id="Phobius"/>
    </source>
</evidence>
<proteinExistence type="inferred from homology"/>
<feature type="transmembrane region" description="Helical" evidence="7">
    <location>
        <begin position="367"/>
        <end position="390"/>
    </location>
</feature>
<dbReference type="AlphaFoldDB" id="A0A366JZ85"/>
<organism evidence="10 11">
    <name type="scientific">Cytobacillus firmus</name>
    <name type="common">Bacillus firmus</name>
    <dbReference type="NCBI Taxonomy" id="1399"/>
    <lineage>
        <taxon>Bacteria</taxon>
        <taxon>Bacillati</taxon>
        <taxon>Bacillota</taxon>
        <taxon>Bacilli</taxon>
        <taxon>Bacillales</taxon>
        <taxon>Bacillaceae</taxon>
        <taxon>Cytobacillus</taxon>
    </lineage>
</organism>
<evidence type="ECO:0000313" key="10">
    <source>
        <dbReference type="EMBL" id="RBP94382.1"/>
    </source>
</evidence>
<keyword evidence="3 7" id="KW-0812">Transmembrane</keyword>
<gene>
    <name evidence="10" type="ORF">DFO70_10421</name>
</gene>
<evidence type="ECO:0000259" key="9">
    <source>
        <dbReference type="Pfam" id="PF12704"/>
    </source>
</evidence>
<dbReference type="Pfam" id="PF12704">
    <property type="entry name" value="MacB_PCD"/>
    <property type="match status" value="1"/>
</dbReference>
<accession>A0A366JZ85</accession>
<evidence type="ECO:0000256" key="6">
    <source>
        <dbReference type="ARBA" id="ARBA00038076"/>
    </source>
</evidence>
<evidence type="ECO:0000256" key="2">
    <source>
        <dbReference type="ARBA" id="ARBA00022475"/>
    </source>
</evidence>
<comment type="caution">
    <text evidence="10">The sequence shown here is derived from an EMBL/GenBank/DDBJ whole genome shotgun (WGS) entry which is preliminary data.</text>
</comment>
<dbReference type="PANTHER" id="PTHR30572">
    <property type="entry name" value="MEMBRANE COMPONENT OF TRANSPORTER-RELATED"/>
    <property type="match status" value="1"/>
</dbReference>
<comment type="similarity">
    <text evidence="6">Belongs to the ABC-4 integral membrane protein family.</text>
</comment>
<dbReference type="EMBL" id="QNSF01000004">
    <property type="protein sequence ID" value="RBP94382.1"/>
    <property type="molecule type" value="Genomic_DNA"/>
</dbReference>
<keyword evidence="4 7" id="KW-1133">Transmembrane helix</keyword>
<feature type="domain" description="ABC3 transporter permease C-terminal" evidence="8">
    <location>
        <begin position="288"/>
        <end position="400"/>
    </location>
</feature>
<feature type="domain" description="MacB-like periplasmic core" evidence="9">
    <location>
        <begin position="21"/>
        <end position="248"/>
    </location>
</feature>
<sequence length="407" mass="44270">MKALESIRFAVKSIINHKLRSILTIVGLIVGVASIIIIVTMGQMAEASLKSQFAGPDGNIVSINYNPFAGEGDTSLIDVNVNESPKISETDIIEIRKSEKVKNLILSNTNTIKLQGQQNEIVQADLLGIEETSFNNKGFEVIKGKNLTPFDFQFGKSSAIISEELESELLGNKVKQEIIRSIINVNGYPVEIAGVYKETNNALSLNTNKMIVSLQLYQNIFKSSSIDTIEVEAFSVEDMESAGKEVVNILNKNKGEQFTGQFEVLNLEEMKKGVSVLTNTLTLLIGGIAGISLFVAGIGVMNIMLISVTERTKEIGIRKALGATRGLILFQFLIESIMLTLLGGILGIILAYGSISVIALIFDWKVVFSPIIIIAALSFLVILGIIFGIIPANKAAKLKPVEAFRFE</sequence>
<feature type="transmembrane region" description="Helical" evidence="7">
    <location>
        <begin position="281"/>
        <end position="306"/>
    </location>
</feature>
<evidence type="ECO:0000256" key="4">
    <source>
        <dbReference type="ARBA" id="ARBA00022989"/>
    </source>
</evidence>
<keyword evidence="5 7" id="KW-0472">Membrane</keyword>
<dbReference type="InterPro" id="IPR003838">
    <property type="entry name" value="ABC3_permease_C"/>
</dbReference>
<feature type="transmembrane region" description="Helical" evidence="7">
    <location>
        <begin position="327"/>
        <end position="355"/>
    </location>
</feature>
<protein>
    <submittedName>
        <fullName evidence="10">Putative ABC transport system permease protein</fullName>
    </submittedName>
</protein>
<dbReference type="PANTHER" id="PTHR30572:SF4">
    <property type="entry name" value="ABC TRANSPORTER PERMEASE YTRF"/>
    <property type="match status" value="1"/>
</dbReference>
<name>A0A366JZ85_CYTFI</name>
<dbReference type="InterPro" id="IPR050250">
    <property type="entry name" value="Macrolide_Exporter_MacB"/>
</dbReference>
<dbReference type="InterPro" id="IPR025857">
    <property type="entry name" value="MacB_PCD"/>
</dbReference>
<dbReference type="Proteomes" id="UP000252731">
    <property type="component" value="Unassembled WGS sequence"/>
</dbReference>
<comment type="subcellular location">
    <subcellularLocation>
        <location evidence="1">Cell membrane</location>
        <topology evidence="1">Multi-pass membrane protein</topology>
    </subcellularLocation>
</comment>
<dbReference type="GO" id="GO:0005886">
    <property type="term" value="C:plasma membrane"/>
    <property type="evidence" value="ECO:0007669"/>
    <property type="project" value="UniProtKB-SubCell"/>
</dbReference>
<keyword evidence="11" id="KW-1185">Reference proteome</keyword>
<reference evidence="10 11" key="1">
    <citation type="submission" date="2018-06" db="EMBL/GenBank/DDBJ databases">
        <title>Freshwater and sediment microbial communities from various areas in North America, analyzing microbe dynamics in response to fracking.</title>
        <authorList>
            <person name="Lamendella R."/>
        </authorList>
    </citation>
    <scope>NUCLEOTIDE SEQUENCE [LARGE SCALE GENOMIC DNA]</scope>
    <source>
        <strain evidence="10 11">14_TX</strain>
    </source>
</reference>
<evidence type="ECO:0000256" key="1">
    <source>
        <dbReference type="ARBA" id="ARBA00004651"/>
    </source>
</evidence>
<evidence type="ECO:0000256" key="5">
    <source>
        <dbReference type="ARBA" id="ARBA00023136"/>
    </source>
</evidence>
<evidence type="ECO:0000313" key="11">
    <source>
        <dbReference type="Proteomes" id="UP000252731"/>
    </source>
</evidence>
<feature type="transmembrane region" description="Helical" evidence="7">
    <location>
        <begin position="21"/>
        <end position="42"/>
    </location>
</feature>
<keyword evidence="2" id="KW-1003">Cell membrane</keyword>
<dbReference type="RefSeq" id="WP_113882176.1">
    <property type="nucleotide sequence ID" value="NZ_QNSF01000004.1"/>
</dbReference>